<feature type="compositionally biased region" description="Basic and acidic residues" evidence="1">
    <location>
        <begin position="19"/>
        <end position="51"/>
    </location>
</feature>
<keyword evidence="4" id="KW-1185">Reference proteome</keyword>
<dbReference type="STRING" id="1331196.A0A1B9IND6"/>
<accession>A0A1B9IND6</accession>
<dbReference type="Pfam" id="PF10180">
    <property type="entry name" value="WKF"/>
    <property type="match status" value="1"/>
</dbReference>
<evidence type="ECO:0000256" key="1">
    <source>
        <dbReference type="SAM" id="MobiDB-lite"/>
    </source>
</evidence>
<reference evidence="3 4" key="1">
    <citation type="submission" date="2013-07" db="EMBL/GenBank/DDBJ databases">
        <title>The Genome Sequence of Kwoniella mangroviensis CBS10435.</title>
        <authorList>
            <consortium name="The Broad Institute Genome Sequencing Platform"/>
            <person name="Cuomo C."/>
            <person name="Litvintseva A."/>
            <person name="Chen Y."/>
            <person name="Heitman J."/>
            <person name="Sun S."/>
            <person name="Springer D."/>
            <person name="Dromer F."/>
            <person name="Young S.K."/>
            <person name="Zeng Q."/>
            <person name="Gargeya S."/>
            <person name="Fitzgerald M."/>
            <person name="Abouelleil A."/>
            <person name="Alvarado L."/>
            <person name="Berlin A.M."/>
            <person name="Chapman S.B."/>
            <person name="Dewar J."/>
            <person name="Goldberg J."/>
            <person name="Griggs A."/>
            <person name="Gujja S."/>
            <person name="Hansen M."/>
            <person name="Howarth C."/>
            <person name="Imamovic A."/>
            <person name="Larimer J."/>
            <person name="McCowan C."/>
            <person name="Murphy C."/>
            <person name="Pearson M."/>
            <person name="Priest M."/>
            <person name="Roberts A."/>
            <person name="Saif S."/>
            <person name="Shea T."/>
            <person name="Sykes S."/>
            <person name="Wortman J."/>
            <person name="Nusbaum C."/>
            <person name="Birren B."/>
        </authorList>
    </citation>
    <scope>NUCLEOTIDE SEQUENCE [LARGE SCALE GENOMIC DNA]</scope>
    <source>
        <strain evidence="3 4">CBS 10435</strain>
    </source>
</reference>
<protein>
    <recommendedName>
        <fullName evidence="2">WKF domain-containing protein</fullName>
    </recommendedName>
</protein>
<evidence type="ECO:0000313" key="4">
    <source>
        <dbReference type="Proteomes" id="UP000092583"/>
    </source>
</evidence>
<sequence length="339" mass="38590">MGKSKYDEAISTSTSQSSKHLEKLEKKLKKAEEKMKKAEEKMRIAKEEYEKAQAQTLAQRQAQEKSSTKNEKKEKKDKKRKRDTDEVEQEQEPQAEQQSVEVEQVDETSKIVEQQQDGDGERIEKKSKREKKDNKDKKKKTKLEKALEAEATAENNSSDHAKIGEEEGGAKGIFEDGSLSDQAKKNIYYAHLYSISRQPGVEGELEGVNWKFSKAKQNWLIRNIFSADEIPDKYVELVLNYLKTIQGLSKTNVIESANKIINPPAAPPADANPDEVGVEGEGQVKENEETTQEQEKEQKDTEQAEQVVLPLPDTEKAQSEQIKENLQKERAKRLLSIMQ</sequence>
<dbReference type="InterPro" id="IPR019327">
    <property type="entry name" value="WKF"/>
</dbReference>
<reference evidence="4" key="2">
    <citation type="submission" date="2013-12" db="EMBL/GenBank/DDBJ databases">
        <title>Evolution of pathogenesis and genome organization in the Tremellales.</title>
        <authorList>
            <person name="Cuomo C."/>
            <person name="Litvintseva A."/>
            <person name="Heitman J."/>
            <person name="Chen Y."/>
            <person name="Sun S."/>
            <person name="Springer D."/>
            <person name="Dromer F."/>
            <person name="Young S."/>
            <person name="Zeng Q."/>
            <person name="Chapman S."/>
            <person name="Gujja S."/>
            <person name="Saif S."/>
            <person name="Birren B."/>
        </authorList>
    </citation>
    <scope>NUCLEOTIDE SEQUENCE [LARGE SCALE GENOMIC DNA]</scope>
    <source>
        <strain evidence="4">CBS 10435</strain>
    </source>
</reference>
<dbReference type="PANTHER" id="PTHR22306:SF2">
    <property type="entry name" value="CHROMOSOME 7 OPEN READING FRAME 50"/>
    <property type="match status" value="1"/>
</dbReference>
<dbReference type="OrthoDB" id="10261563at2759"/>
<dbReference type="PANTHER" id="PTHR22306">
    <property type="entry name" value="CHROMOSOME 7 OPEN READING FRAME 50"/>
    <property type="match status" value="1"/>
</dbReference>
<dbReference type="Proteomes" id="UP000092583">
    <property type="component" value="Unassembled WGS sequence"/>
</dbReference>
<dbReference type="AlphaFoldDB" id="A0A1B9IND6"/>
<feature type="region of interest" description="Disordered" evidence="1">
    <location>
        <begin position="1"/>
        <end position="176"/>
    </location>
</feature>
<feature type="compositionally biased region" description="Basic and acidic residues" evidence="1">
    <location>
        <begin position="62"/>
        <end position="74"/>
    </location>
</feature>
<dbReference type="EMBL" id="KI669464">
    <property type="protein sequence ID" value="OCF57063.1"/>
    <property type="molecule type" value="Genomic_DNA"/>
</dbReference>
<feature type="compositionally biased region" description="Basic and acidic residues" evidence="1">
    <location>
        <begin position="282"/>
        <end position="302"/>
    </location>
</feature>
<gene>
    <name evidence="3" type="ORF">L486_05922</name>
</gene>
<organism evidence="3 4">
    <name type="scientific">Kwoniella mangroviensis CBS 10435</name>
    <dbReference type="NCBI Taxonomy" id="1331196"/>
    <lineage>
        <taxon>Eukaryota</taxon>
        <taxon>Fungi</taxon>
        <taxon>Dikarya</taxon>
        <taxon>Basidiomycota</taxon>
        <taxon>Agaricomycotina</taxon>
        <taxon>Tremellomycetes</taxon>
        <taxon>Tremellales</taxon>
        <taxon>Cryptococcaceae</taxon>
        <taxon>Kwoniella</taxon>
    </lineage>
</organism>
<feature type="domain" description="WKF" evidence="2">
    <location>
        <begin position="208"/>
        <end position="260"/>
    </location>
</feature>
<feature type="compositionally biased region" description="Basic and acidic residues" evidence="1">
    <location>
        <begin position="157"/>
        <end position="169"/>
    </location>
</feature>
<evidence type="ECO:0000259" key="2">
    <source>
        <dbReference type="Pfam" id="PF10180"/>
    </source>
</evidence>
<evidence type="ECO:0000313" key="3">
    <source>
        <dbReference type="EMBL" id="OCF57063.1"/>
    </source>
</evidence>
<feature type="compositionally biased region" description="Low complexity" evidence="1">
    <location>
        <begin position="52"/>
        <end position="61"/>
    </location>
</feature>
<feature type="compositionally biased region" description="Basic and acidic residues" evidence="1">
    <location>
        <begin position="313"/>
        <end position="325"/>
    </location>
</feature>
<feature type="region of interest" description="Disordered" evidence="1">
    <location>
        <begin position="264"/>
        <end position="325"/>
    </location>
</feature>
<proteinExistence type="predicted"/>
<name>A0A1B9IND6_9TREE</name>